<dbReference type="NCBIfam" id="TIGR00797">
    <property type="entry name" value="matE"/>
    <property type="match status" value="1"/>
</dbReference>
<feature type="transmembrane region" description="Helical" evidence="7">
    <location>
        <begin position="49"/>
        <end position="72"/>
    </location>
</feature>
<comment type="caution">
    <text evidence="8">The sequence shown here is derived from an EMBL/GenBank/DDBJ whole genome shotgun (WGS) entry which is preliminary data.</text>
</comment>
<dbReference type="EMBL" id="FTNK01000005">
    <property type="protein sequence ID" value="SIQ96922.1"/>
    <property type="molecule type" value="Genomic_DNA"/>
</dbReference>
<keyword evidence="5 7" id="KW-1133">Transmembrane helix</keyword>
<feature type="transmembrane region" description="Helical" evidence="7">
    <location>
        <begin position="92"/>
        <end position="117"/>
    </location>
</feature>
<dbReference type="InterPro" id="IPR002528">
    <property type="entry name" value="MATE_fam"/>
</dbReference>
<evidence type="ECO:0000256" key="1">
    <source>
        <dbReference type="ARBA" id="ARBA00004651"/>
    </source>
</evidence>
<evidence type="ECO:0000256" key="6">
    <source>
        <dbReference type="ARBA" id="ARBA00023136"/>
    </source>
</evidence>
<evidence type="ECO:0000313" key="8">
    <source>
        <dbReference type="EMBL" id="SIQ96922.1"/>
    </source>
</evidence>
<feature type="transmembrane region" description="Helical" evidence="7">
    <location>
        <begin position="319"/>
        <end position="342"/>
    </location>
</feature>
<reference evidence="8 9" key="1">
    <citation type="submission" date="2017-01" db="EMBL/GenBank/DDBJ databases">
        <authorList>
            <person name="Varghese N."/>
            <person name="Submissions S."/>
        </authorList>
    </citation>
    <scope>NUCLEOTIDE SEQUENCE [LARGE SCALE GENOMIC DNA]</scope>
    <source>
        <strain evidence="8 9">ATCC 23464</strain>
    </source>
</reference>
<proteinExistence type="predicted"/>
<dbReference type="PIRSF" id="PIRSF006603">
    <property type="entry name" value="DinF"/>
    <property type="match status" value="1"/>
</dbReference>
<dbReference type="InterPro" id="IPR047135">
    <property type="entry name" value="YsiQ"/>
</dbReference>
<keyword evidence="9" id="KW-1185">Reference proteome</keyword>
<feature type="transmembrane region" description="Helical" evidence="7">
    <location>
        <begin position="163"/>
        <end position="185"/>
    </location>
</feature>
<organism evidence="8 9">
    <name type="scientific">Paenibacillus macquariensis</name>
    <dbReference type="NCBI Taxonomy" id="948756"/>
    <lineage>
        <taxon>Bacteria</taxon>
        <taxon>Bacillati</taxon>
        <taxon>Bacillota</taxon>
        <taxon>Bacilli</taxon>
        <taxon>Bacillales</taxon>
        <taxon>Paenibacillaceae</taxon>
        <taxon>Paenibacillus</taxon>
    </lineage>
</organism>
<dbReference type="RefSeq" id="WP_068587192.1">
    <property type="nucleotide sequence ID" value="NZ_FTNK01000005.1"/>
</dbReference>
<feature type="transmembrane region" description="Helical" evidence="7">
    <location>
        <begin position="386"/>
        <end position="405"/>
    </location>
</feature>
<dbReference type="CDD" id="cd13134">
    <property type="entry name" value="MATE_like_8"/>
    <property type="match status" value="1"/>
</dbReference>
<evidence type="ECO:0000256" key="4">
    <source>
        <dbReference type="ARBA" id="ARBA00022692"/>
    </source>
</evidence>
<evidence type="ECO:0000256" key="2">
    <source>
        <dbReference type="ARBA" id="ARBA00022448"/>
    </source>
</evidence>
<keyword evidence="6 7" id="KW-0472">Membrane</keyword>
<sequence>MNQKKHQEFNLIKLTWPIFLELFLFMLMGSVDTFMISSVSDNAVSGVGAANQIIAIAILVLSVIGNGAAIVISQFLGSRKLLEAAQVTGNSITLNLLIGFILSAFLLLFGGSLLSALNVQGDIYLYAQSYLNIVGGFIFLQALINALAATIRTHGFTKQTMIVSLLMNLIHVVGNYALIFGHFGFPALGVQGAAISTVLSRLICLILFFLLLNKIMDVRVKWSYYIHLSKQHVQKILKIGIPSGFEQITYQSCQLVFTLYVTYLGAEAMATRQYAVNISSYIYLFSLAVSMGTSIIVGHLVGAKRTDEAYRRVFTSVKWALLVTVIIDGIIIFFRVPLFGLFTNNESIIMMGAQVILLSIFLETGRTTNLVIINSLRASGDAKFPVYMGLISMVCMSLPLGYVLVFQLHLGLAGVWIAIACDEWLRAIIMFFRWKSRAWEKHGLIQHETVESDANNVATVN</sequence>
<feature type="transmembrane region" description="Helical" evidence="7">
    <location>
        <begin position="12"/>
        <end position="29"/>
    </location>
</feature>
<protein>
    <submittedName>
        <fullName evidence="8">Efflux protein, MATE family</fullName>
    </submittedName>
</protein>
<keyword evidence="4 7" id="KW-0812">Transmembrane</keyword>
<keyword evidence="2" id="KW-0813">Transport</keyword>
<evidence type="ECO:0000313" key="9">
    <source>
        <dbReference type="Proteomes" id="UP000186666"/>
    </source>
</evidence>
<feature type="transmembrane region" description="Helical" evidence="7">
    <location>
        <begin position="278"/>
        <end position="298"/>
    </location>
</feature>
<dbReference type="Pfam" id="PF01554">
    <property type="entry name" value="MatE"/>
    <property type="match status" value="2"/>
</dbReference>
<keyword evidence="3" id="KW-1003">Cell membrane</keyword>
<comment type="subcellular location">
    <subcellularLocation>
        <location evidence="1">Cell membrane</location>
        <topology evidence="1">Multi-pass membrane protein</topology>
    </subcellularLocation>
</comment>
<accession>A0ABY1JY36</accession>
<dbReference type="Proteomes" id="UP000186666">
    <property type="component" value="Unassembled WGS sequence"/>
</dbReference>
<evidence type="ECO:0000256" key="5">
    <source>
        <dbReference type="ARBA" id="ARBA00022989"/>
    </source>
</evidence>
<feature type="transmembrane region" description="Helical" evidence="7">
    <location>
        <begin position="411"/>
        <end position="432"/>
    </location>
</feature>
<dbReference type="PANTHER" id="PTHR42925:SF1">
    <property type="entry name" value="VIRULENCE FACTOR MVIN"/>
    <property type="match status" value="1"/>
</dbReference>
<dbReference type="PANTHER" id="PTHR42925">
    <property type="entry name" value="MULTIDRUG AND TOXIN EFFLUX PROTEIN MATE FAMILY"/>
    <property type="match status" value="1"/>
</dbReference>
<name>A0ABY1JY36_9BACL</name>
<evidence type="ECO:0000256" key="3">
    <source>
        <dbReference type="ARBA" id="ARBA00022475"/>
    </source>
</evidence>
<evidence type="ECO:0000256" key="7">
    <source>
        <dbReference type="SAM" id="Phobius"/>
    </source>
</evidence>
<gene>
    <name evidence="8" type="ORF">SAMN05421578_105275</name>
</gene>
<feature type="transmembrane region" description="Helical" evidence="7">
    <location>
        <begin position="129"/>
        <end position="151"/>
    </location>
</feature>
<dbReference type="InterPro" id="IPR048279">
    <property type="entry name" value="MdtK-like"/>
</dbReference>
<feature type="transmembrane region" description="Helical" evidence="7">
    <location>
        <begin position="191"/>
        <end position="212"/>
    </location>
</feature>